<protein>
    <submittedName>
        <fullName evidence="2">Uncharacterized protein</fullName>
    </submittedName>
</protein>
<dbReference type="EMBL" id="CP066310">
    <property type="protein sequence ID" value="QQE90935.1"/>
    <property type="molecule type" value="Genomic_DNA"/>
</dbReference>
<dbReference type="AlphaFoldDB" id="A0AAP9YGM4"/>
<evidence type="ECO:0000256" key="1">
    <source>
        <dbReference type="SAM" id="MobiDB-lite"/>
    </source>
</evidence>
<gene>
    <name evidence="2" type="ORF">GKQ51_14940</name>
</gene>
<feature type="compositionally biased region" description="Basic and acidic residues" evidence="1">
    <location>
        <begin position="118"/>
        <end position="131"/>
    </location>
</feature>
<name>A0AAP9YGM4_9GAMM</name>
<dbReference type="Proteomes" id="UP000596192">
    <property type="component" value="Chromosome"/>
</dbReference>
<evidence type="ECO:0000313" key="3">
    <source>
        <dbReference type="Proteomes" id="UP000596192"/>
    </source>
</evidence>
<proteinExistence type="predicted"/>
<accession>A0AAP9YGM4</accession>
<sequence>MEEEAAESYLYCGKLLWPAEREDYLPFPEGIEIGYSSHPALARIVEEQEKHSLRLAYQDMAITQRVMQEAVEVIIRQGSNEVCLEAGTVEASNSGLPLVISPAPAADGRVIVEPTQEPDDKQERENAHPSD</sequence>
<evidence type="ECO:0000313" key="2">
    <source>
        <dbReference type="EMBL" id="QQE90935.1"/>
    </source>
</evidence>
<feature type="region of interest" description="Disordered" evidence="1">
    <location>
        <begin position="107"/>
        <end position="131"/>
    </location>
</feature>
<reference evidence="2 3" key="1">
    <citation type="submission" date="2020-12" db="EMBL/GenBank/DDBJ databases">
        <title>Genomic Analysis and Response surface optimization of nitrogen-fixing conditions for A. chroococcum strain HR1, Isolation from rhizosphere soil.</title>
        <authorList>
            <person name="Li J."/>
            <person name="Yang H."/>
            <person name="Liu H."/>
            <person name="Wang C."/>
            <person name="Tian Y."/>
            <person name="Lu X.Y."/>
        </authorList>
    </citation>
    <scope>NUCLEOTIDE SEQUENCE [LARGE SCALE GENOMIC DNA]</scope>
    <source>
        <strain evidence="2 3">HR1</strain>
    </source>
</reference>
<organism evidence="2 3">
    <name type="scientific">Azotobacter chroococcum</name>
    <dbReference type="NCBI Taxonomy" id="353"/>
    <lineage>
        <taxon>Bacteria</taxon>
        <taxon>Pseudomonadati</taxon>
        <taxon>Pseudomonadota</taxon>
        <taxon>Gammaproteobacteria</taxon>
        <taxon>Pseudomonadales</taxon>
        <taxon>Pseudomonadaceae</taxon>
        <taxon>Azotobacter</taxon>
    </lineage>
</organism>